<proteinExistence type="inferred from homology"/>
<dbReference type="AlphaFoldDB" id="A0A9D2TFY1"/>
<dbReference type="Gene3D" id="1.10.940.10">
    <property type="entry name" value="NusB-like"/>
    <property type="match status" value="1"/>
</dbReference>
<reference evidence="9" key="1">
    <citation type="journal article" date="2021" name="PeerJ">
        <title>Extensive microbial diversity within the chicken gut microbiome revealed by metagenomics and culture.</title>
        <authorList>
            <person name="Gilroy R."/>
            <person name="Ravi A."/>
            <person name="Getino M."/>
            <person name="Pursley I."/>
            <person name="Horton D.L."/>
            <person name="Alikhan N.F."/>
            <person name="Baker D."/>
            <person name="Gharbi K."/>
            <person name="Hall N."/>
            <person name="Watson M."/>
            <person name="Adriaenssens E.M."/>
            <person name="Foster-Nyarko E."/>
            <person name="Jarju S."/>
            <person name="Secka A."/>
            <person name="Antonio M."/>
            <person name="Oren A."/>
            <person name="Chaudhuri R.R."/>
            <person name="La Ragione R."/>
            <person name="Hildebrand F."/>
            <person name="Pallen M.J."/>
        </authorList>
    </citation>
    <scope>NUCLEOTIDE SEQUENCE</scope>
    <source>
        <strain evidence="9">CHK198-12963</strain>
    </source>
</reference>
<feature type="domain" description="NusB/RsmB/TIM44" evidence="8">
    <location>
        <begin position="4"/>
        <end position="148"/>
    </location>
</feature>
<dbReference type="InterPro" id="IPR011605">
    <property type="entry name" value="NusB_fam"/>
</dbReference>
<dbReference type="GO" id="GO:0003723">
    <property type="term" value="F:RNA binding"/>
    <property type="evidence" value="ECO:0007669"/>
    <property type="project" value="UniProtKB-UniRule"/>
</dbReference>
<name>A0A9D2TFY1_9FIRM</name>
<dbReference type="PANTHER" id="PTHR11078">
    <property type="entry name" value="N UTILIZATION SUBSTANCE PROTEIN B-RELATED"/>
    <property type="match status" value="1"/>
</dbReference>
<evidence type="ECO:0000256" key="3">
    <source>
        <dbReference type="ARBA" id="ARBA00022884"/>
    </source>
</evidence>
<evidence type="ECO:0000259" key="8">
    <source>
        <dbReference type="Pfam" id="PF01029"/>
    </source>
</evidence>
<evidence type="ECO:0000313" key="9">
    <source>
        <dbReference type="EMBL" id="HJC67047.1"/>
    </source>
</evidence>
<feature type="region of interest" description="Disordered" evidence="7">
    <location>
        <begin position="155"/>
        <end position="175"/>
    </location>
</feature>
<dbReference type="Pfam" id="PF01029">
    <property type="entry name" value="NusB"/>
    <property type="match status" value="1"/>
</dbReference>
<evidence type="ECO:0000256" key="5">
    <source>
        <dbReference type="ARBA" id="ARBA00023163"/>
    </source>
</evidence>
<dbReference type="HAMAP" id="MF_00073">
    <property type="entry name" value="NusB"/>
    <property type="match status" value="1"/>
</dbReference>
<evidence type="ECO:0000256" key="1">
    <source>
        <dbReference type="ARBA" id="ARBA00005952"/>
    </source>
</evidence>
<dbReference type="InterPro" id="IPR035926">
    <property type="entry name" value="NusB-like_sf"/>
</dbReference>
<keyword evidence="4 6" id="KW-0805">Transcription regulation</keyword>
<dbReference type="GO" id="GO:0006353">
    <property type="term" value="P:DNA-templated transcription termination"/>
    <property type="evidence" value="ECO:0007669"/>
    <property type="project" value="UniProtKB-UniRule"/>
</dbReference>
<keyword evidence="5 6" id="KW-0804">Transcription</keyword>
<accession>A0A9D2TFY1</accession>
<dbReference type="InterPro" id="IPR006027">
    <property type="entry name" value="NusB_RsmB_TIM44"/>
</dbReference>
<protein>
    <recommendedName>
        <fullName evidence="6">Transcription antitermination protein NusB</fullName>
    </recommendedName>
    <alternativeName>
        <fullName evidence="6">Antitermination factor NusB</fullName>
    </alternativeName>
</protein>
<feature type="compositionally biased region" description="Basic and acidic residues" evidence="7">
    <location>
        <begin position="155"/>
        <end position="168"/>
    </location>
</feature>
<dbReference type="SUPFAM" id="SSF48013">
    <property type="entry name" value="NusB-like"/>
    <property type="match status" value="1"/>
</dbReference>
<evidence type="ECO:0000256" key="4">
    <source>
        <dbReference type="ARBA" id="ARBA00023015"/>
    </source>
</evidence>
<comment type="similarity">
    <text evidence="1 6">Belongs to the NusB family.</text>
</comment>
<gene>
    <name evidence="6 9" type="primary">nusB</name>
    <name evidence="9" type="ORF">H9931_10100</name>
</gene>
<dbReference type="GO" id="GO:0031564">
    <property type="term" value="P:transcription antitermination"/>
    <property type="evidence" value="ECO:0007669"/>
    <property type="project" value="UniProtKB-KW"/>
</dbReference>
<sequence>MTRREAREHCFKMLFSADFYPDREEAKEQLAQYADGPEEDETDEEGHLTVLHKADLSTEDAESLEKRVSAIMDRIPEIDSQIDQVAAGWKTRRMGKVELTILRLALYEMNWDDSIPDKVAINEAVELAKKFGGKDSPAFVNGILARFAVPLKEEGAGKDNAGKEDESKASGTPEA</sequence>
<dbReference type="PANTHER" id="PTHR11078:SF3">
    <property type="entry name" value="ANTITERMINATION NUSB DOMAIN-CONTAINING PROTEIN"/>
    <property type="match status" value="1"/>
</dbReference>
<comment type="caution">
    <text evidence="9">The sequence shown here is derived from an EMBL/GenBank/DDBJ whole genome shotgun (WGS) entry which is preliminary data.</text>
</comment>
<keyword evidence="2 6" id="KW-0889">Transcription antitermination</keyword>
<dbReference type="NCBIfam" id="TIGR01951">
    <property type="entry name" value="nusB"/>
    <property type="match status" value="1"/>
</dbReference>
<evidence type="ECO:0000313" key="10">
    <source>
        <dbReference type="Proteomes" id="UP000823863"/>
    </source>
</evidence>
<organism evidence="9 10">
    <name type="scientific">Candidatus Enterocloster excrementigallinarum</name>
    <dbReference type="NCBI Taxonomy" id="2838558"/>
    <lineage>
        <taxon>Bacteria</taxon>
        <taxon>Bacillati</taxon>
        <taxon>Bacillota</taxon>
        <taxon>Clostridia</taxon>
        <taxon>Lachnospirales</taxon>
        <taxon>Lachnospiraceae</taxon>
        <taxon>Enterocloster</taxon>
    </lineage>
</organism>
<dbReference type="GO" id="GO:0005829">
    <property type="term" value="C:cytosol"/>
    <property type="evidence" value="ECO:0007669"/>
    <property type="project" value="TreeGrafter"/>
</dbReference>
<evidence type="ECO:0000256" key="7">
    <source>
        <dbReference type="SAM" id="MobiDB-lite"/>
    </source>
</evidence>
<dbReference type="Proteomes" id="UP000823863">
    <property type="component" value="Unassembled WGS sequence"/>
</dbReference>
<evidence type="ECO:0000256" key="6">
    <source>
        <dbReference type="HAMAP-Rule" id="MF_00073"/>
    </source>
</evidence>
<evidence type="ECO:0000256" key="2">
    <source>
        <dbReference type="ARBA" id="ARBA00022814"/>
    </source>
</evidence>
<comment type="function">
    <text evidence="6">Involved in transcription antitermination. Required for transcription of ribosomal RNA (rRNA) genes. Binds specifically to the boxA antiterminator sequence of the ribosomal RNA (rrn) operons.</text>
</comment>
<reference evidence="9" key="2">
    <citation type="submission" date="2021-04" db="EMBL/GenBank/DDBJ databases">
        <authorList>
            <person name="Gilroy R."/>
        </authorList>
    </citation>
    <scope>NUCLEOTIDE SEQUENCE</scope>
    <source>
        <strain evidence="9">CHK198-12963</strain>
    </source>
</reference>
<keyword evidence="3 6" id="KW-0694">RNA-binding</keyword>
<dbReference type="EMBL" id="DWWB01000055">
    <property type="protein sequence ID" value="HJC67047.1"/>
    <property type="molecule type" value="Genomic_DNA"/>
</dbReference>